<dbReference type="Proteomes" id="UP000824469">
    <property type="component" value="Unassembled WGS sequence"/>
</dbReference>
<comment type="caution">
    <text evidence="2">The sequence shown here is derived from an EMBL/GenBank/DDBJ whole genome shotgun (WGS) entry which is preliminary data.</text>
</comment>
<feature type="non-terminal residue" evidence="2">
    <location>
        <position position="1"/>
    </location>
</feature>
<feature type="region of interest" description="Disordered" evidence="1">
    <location>
        <begin position="1"/>
        <end position="64"/>
    </location>
</feature>
<evidence type="ECO:0000256" key="1">
    <source>
        <dbReference type="SAM" id="MobiDB-lite"/>
    </source>
</evidence>
<evidence type="ECO:0000313" key="2">
    <source>
        <dbReference type="EMBL" id="KAH9299040.1"/>
    </source>
</evidence>
<feature type="compositionally biased region" description="Basic and acidic residues" evidence="1">
    <location>
        <begin position="49"/>
        <end position="64"/>
    </location>
</feature>
<keyword evidence="3" id="KW-1185">Reference proteome</keyword>
<evidence type="ECO:0000313" key="3">
    <source>
        <dbReference type="Proteomes" id="UP000824469"/>
    </source>
</evidence>
<feature type="compositionally biased region" description="Gly residues" evidence="1">
    <location>
        <begin position="20"/>
        <end position="36"/>
    </location>
</feature>
<sequence length="64" mass="6423">GRFGTLGPTTSGPLLAVGGSRRGIGGSGGTRPGGSSGFDRGNTRGNIGETKDLDQEDRALNHLL</sequence>
<protein>
    <submittedName>
        <fullName evidence="2">Uncharacterized protein</fullName>
    </submittedName>
</protein>
<accession>A0AA38CFE3</accession>
<feature type="non-terminal residue" evidence="2">
    <location>
        <position position="64"/>
    </location>
</feature>
<reference evidence="2 3" key="1">
    <citation type="journal article" date="2021" name="Nat. Plants">
        <title>The Taxus genome provides insights into paclitaxel biosynthesis.</title>
        <authorList>
            <person name="Xiong X."/>
            <person name="Gou J."/>
            <person name="Liao Q."/>
            <person name="Li Y."/>
            <person name="Zhou Q."/>
            <person name="Bi G."/>
            <person name="Li C."/>
            <person name="Du R."/>
            <person name="Wang X."/>
            <person name="Sun T."/>
            <person name="Guo L."/>
            <person name="Liang H."/>
            <person name="Lu P."/>
            <person name="Wu Y."/>
            <person name="Zhang Z."/>
            <person name="Ro D.K."/>
            <person name="Shang Y."/>
            <person name="Huang S."/>
            <person name="Yan J."/>
        </authorList>
    </citation>
    <scope>NUCLEOTIDE SEQUENCE [LARGE SCALE GENOMIC DNA]</scope>
    <source>
        <strain evidence="2">Ta-2019</strain>
    </source>
</reference>
<organism evidence="2 3">
    <name type="scientific">Taxus chinensis</name>
    <name type="common">Chinese yew</name>
    <name type="synonym">Taxus wallichiana var. chinensis</name>
    <dbReference type="NCBI Taxonomy" id="29808"/>
    <lineage>
        <taxon>Eukaryota</taxon>
        <taxon>Viridiplantae</taxon>
        <taxon>Streptophyta</taxon>
        <taxon>Embryophyta</taxon>
        <taxon>Tracheophyta</taxon>
        <taxon>Spermatophyta</taxon>
        <taxon>Pinopsida</taxon>
        <taxon>Pinidae</taxon>
        <taxon>Conifers II</taxon>
        <taxon>Cupressales</taxon>
        <taxon>Taxaceae</taxon>
        <taxon>Taxus</taxon>
    </lineage>
</organism>
<gene>
    <name evidence="2" type="ORF">KI387_030722</name>
</gene>
<proteinExistence type="predicted"/>
<dbReference type="EMBL" id="JAHRHJ020000010">
    <property type="protein sequence ID" value="KAH9299040.1"/>
    <property type="molecule type" value="Genomic_DNA"/>
</dbReference>
<name>A0AA38CFE3_TAXCH</name>
<dbReference type="AlphaFoldDB" id="A0AA38CFE3"/>